<dbReference type="InParanoid" id="A8NNS6"/>
<feature type="compositionally biased region" description="Low complexity" evidence="5">
    <location>
        <begin position="868"/>
        <end position="877"/>
    </location>
</feature>
<dbReference type="CDD" id="cd00067">
    <property type="entry name" value="GAL4"/>
    <property type="match status" value="1"/>
</dbReference>
<feature type="compositionally biased region" description="Polar residues" evidence="5">
    <location>
        <begin position="853"/>
        <end position="867"/>
    </location>
</feature>
<dbReference type="KEGG" id="cci:CC1G_07334"/>
<dbReference type="VEuPathDB" id="FungiDB:CC1G_07334"/>
<dbReference type="GO" id="GO:0000981">
    <property type="term" value="F:DNA-binding transcription factor activity, RNA polymerase II-specific"/>
    <property type="evidence" value="ECO:0007669"/>
    <property type="project" value="InterPro"/>
</dbReference>
<dbReference type="SMART" id="SM00906">
    <property type="entry name" value="Fungal_trans"/>
    <property type="match status" value="1"/>
</dbReference>
<keyword evidence="3" id="KW-0238">DNA-binding</keyword>
<dbReference type="SUPFAM" id="SSF57701">
    <property type="entry name" value="Zn2/Cys6 DNA-binding domain"/>
    <property type="match status" value="1"/>
</dbReference>
<dbReference type="AlphaFoldDB" id="A8NNS6"/>
<proteinExistence type="predicted"/>
<dbReference type="GO" id="GO:0005634">
    <property type="term" value="C:nucleus"/>
    <property type="evidence" value="ECO:0007669"/>
    <property type="project" value="UniProtKB-SubCell"/>
</dbReference>
<dbReference type="PROSITE" id="PS00463">
    <property type="entry name" value="ZN2_CY6_FUNGAL_1"/>
    <property type="match status" value="1"/>
</dbReference>
<dbReference type="Pfam" id="PF00172">
    <property type="entry name" value="Zn_clus"/>
    <property type="match status" value="1"/>
</dbReference>
<dbReference type="eggNOG" id="ENOG502QV7Z">
    <property type="taxonomic scope" value="Eukaryota"/>
</dbReference>
<dbReference type="PROSITE" id="PS50048">
    <property type="entry name" value="ZN2_CY6_FUNGAL_2"/>
    <property type="match status" value="1"/>
</dbReference>
<dbReference type="RefSeq" id="XP_001835192.2">
    <property type="nucleotide sequence ID" value="XM_001835140.2"/>
</dbReference>
<dbReference type="GO" id="GO:0006351">
    <property type="term" value="P:DNA-templated transcription"/>
    <property type="evidence" value="ECO:0007669"/>
    <property type="project" value="InterPro"/>
</dbReference>
<dbReference type="PANTHER" id="PTHR46910">
    <property type="entry name" value="TRANSCRIPTION FACTOR PDR1"/>
    <property type="match status" value="1"/>
</dbReference>
<feature type="compositionally biased region" description="Polar residues" evidence="5">
    <location>
        <begin position="1"/>
        <end position="19"/>
    </location>
</feature>
<evidence type="ECO:0000313" key="8">
    <source>
        <dbReference type="Proteomes" id="UP000001861"/>
    </source>
</evidence>
<evidence type="ECO:0000256" key="2">
    <source>
        <dbReference type="ARBA" id="ARBA00022723"/>
    </source>
</evidence>
<evidence type="ECO:0000256" key="5">
    <source>
        <dbReference type="SAM" id="MobiDB-lite"/>
    </source>
</evidence>
<name>A8NNS6_COPC7</name>
<dbReference type="CDD" id="cd12148">
    <property type="entry name" value="fungal_TF_MHR"/>
    <property type="match status" value="1"/>
</dbReference>
<feature type="region of interest" description="Disordered" evidence="5">
    <location>
        <begin position="853"/>
        <end position="890"/>
    </location>
</feature>
<feature type="region of interest" description="Disordered" evidence="5">
    <location>
        <begin position="760"/>
        <end position="811"/>
    </location>
</feature>
<dbReference type="Gene3D" id="4.10.240.10">
    <property type="entry name" value="Zn(2)-C6 fungal-type DNA-binding domain"/>
    <property type="match status" value="1"/>
</dbReference>
<dbReference type="HOGENOM" id="CLU_009212_0_0_1"/>
<dbReference type="OrthoDB" id="25921at2759"/>
<accession>A8NNS6</accession>
<feature type="compositionally biased region" description="Low complexity" evidence="5">
    <location>
        <begin position="760"/>
        <end position="802"/>
    </location>
</feature>
<dbReference type="Proteomes" id="UP000001861">
    <property type="component" value="Unassembled WGS sequence"/>
</dbReference>
<dbReference type="EMBL" id="AACS02000012">
    <property type="protein sequence ID" value="EAU86676.2"/>
    <property type="molecule type" value="Genomic_DNA"/>
</dbReference>
<evidence type="ECO:0000259" key="6">
    <source>
        <dbReference type="PROSITE" id="PS50048"/>
    </source>
</evidence>
<dbReference type="Pfam" id="PF04082">
    <property type="entry name" value="Fungal_trans"/>
    <property type="match status" value="1"/>
</dbReference>
<feature type="compositionally biased region" description="Polar residues" evidence="5">
    <location>
        <begin position="727"/>
        <end position="745"/>
    </location>
</feature>
<organism evidence="7 8">
    <name type="scientific">Coprinopsis cinerea (strain Okayama-7 / 130 / ATCC MYA-4618 / FGSC 9003)</name>
    <name type="common">Inky cap fungus</name>
    <name type="synonym">Hormographiella aspergillata</name>
    <dbReference type="NCBI Taxonomy" id="240176"/>
    <lineage>
        <taxon>Eukaryota</taxon>
        <taxon>Fungi</taxon>
        <taxon>Dikarya</taxon>
        <taxon>Basidiomycota</taxon>
        <taxon>Agaricomycotina</taxon>
        <taxon>Agaricomycetes</taxon>
        <taxon>Agaricomycetidae</taxon>
        <taxon>Agaricales</taxon>
        <taxon>Agaricineae</taxon>
        <taxon>Psathyrellaceae</taxon>
        <taxon>Coprinopsis</taxon>
    </lineage>
</organism>
<dbReference type="InterPro" id="IPR007219">
    <property type="entry name" value="XnlR_reg_dom"/>
</dbReference>
<protein>
    <submittedName>
        <fullName evidence="7">Nuclear protein</fullName>
    </submittedName>
</protein>
<feature type="compositionally biased region" description="Polar residues" evidence="5">
    <location>
        <begin position="701"/>
        <end position="712"/>
    </location>
</feature>
<dbReference type="GO" id="GO:0003677">
    <property type="term" value="F:DNA binding"/>
    <property type="evidence" value="ECO:0007669"/>
    <property type="project" value="UniProtKB-KW"/>
</dbReference>
<dbReference type="STRING" id="240176.A8NNS6"/>
<dbReference type="InterPro" id="IPR001138">
    <property type="entry name" value="Zn2Cys6_DnaBD"/>
</dbReference>
<dbReference type="GO" id="GO:0008270">
    <property type="term" value="F:zinc ion binding"/>
    <property type="evidence" value="ECO:0007669"/>
    <property type="project" value="InterPro"/>
</dbReference>
<dbReference type="InterPro" id="IPR050987">
    <property type="entry name" value="AtrR-like"/>
</dbReference>
<comment type="subcellular location">
    <subcellularLocation>
        <location evidence="1">Nucleus</location>
    </subcellularLocation>
</comment>
<feature type="domain" description="Zn(2)-C6 fungal-type" evidence="6">
    <location>
        <begin position="33"/>
        <end position="62"/>
    </location>
</feature>
<sequence length="992" mass="109395">MPPITTSETQEQQPASPSSAPMLKERRFKLSRACDRCRRRRIKCDEGHPCQACLTANSPCTFEEPGKRTHPHKSKRTATLEDRMNHLESLISAIPAAVFAAGGQMAAVQGHSASDIASSPLLPFMHPTGLPSGVPPPSLHVFPLMNPSTHFTQSNNDSSHIRRESFGSLLSQPYNITPDQLAEETSKMSLTASYLYFDDEGYTRWQGETSGLPVLDLLVERHSTREKQDSKTYTDPSAVEWFPNRQPRRTDVNPQTLWRLITSYIVPDLMDSLVQCYLSTSYYILPFLHVPTFLADYGNPQKWAEPGFAAFIVSICCLASRHMDDPRVRPDPNDGISAGTQWFELLGRLRTLPIADRPTLYNIQANLIAAVYAVGLGKLSKAAALLAEAVTMSIDAGLHRSADNYDLFDAIEDEVRKRTFWCVYIWDKQLSAHFGRPSMLRLRDCDVSEPAPVDDEFITREGVGTPPPGSSCRLSAFIVSVRIMVVLEAVLDVPPSRHSDDSNSFLLKATNILSGVRKFKAMREEEALLDEIHRNIPPYWAHTPETLASDDTIRLTQAVRLHCAEQYVRLFIYRHRFSEMVAERTSGPTEEEQTEQEREALVAAHNAALQIIGSHLHVAKKGLMTYYGVHVIHQLTQAGRTLVAVLLCCKSEVLQHLIPPGLDALRSCIGLLRRFSGRYVCGLRSGDLMEEFCRLTNIPLETNRQEGPSNSARPPWIRPVRKKTPSVARSNHSGDSPSQHSSPEAFSSADFFAEPKAGATPSFASVPTPTASSSSSGQYPNGGASSSQSGSAGGVPPAAGPSTFNMDTSGGMRMDMIREDTQMYMSPGDMMAFFNDGGVDVNHLFSADAFLQQSPQSHHTPQGAQVSPQTTGSIGQPQQPPPPGGGTQPARLLAFFNPSASMMISPSRLCCFVGFRFRFIVEFHPAIPSIFALPVLLSSLLPYPTATILSRAFRPTSAWGDWAWGFYIGSFEALDSRCSRATLQSLLRGRRN</sequence>
<evidence type="ECO:0000256" key="3">
    <source>
        <dbReference type="ARBA" id="ARBA00023125"/>
    </source>
</evidence>
<evidence type="ECO:0000256" key="4">
    <source>
        <dbReference type="ARBA" id="ARBA00023242"/>
    </source>
</evidence>
<feature type="region of interest" description="Disordered" evidence="5">
    <location>
        <begin position="701"/>
        <end position="745"/>
    </location>
</feature>
<dbReference type="PANTHER" id="PTHR46910:SF3">
    <property type="entry name" value="HALOTOLERANCE PROTEIN 9-RELATED"/>
    <property type="match status" value="1"/>
</dbReference>
<evidence type="ECO:0000256" key="1">
    <source>
        <dbReference type="ARBA" id="ARBA00004123"/>
    </source>
</evidence>
<reference evidence="7 8" key="1">
    <citation type="journal article" date="2010" name="Proc. Natl. Acad. Sci. U.S.A.">
        <title>Insights into evolution of multicellular fungi from the assembled chromosomes of the mushroom Coprinopsis cinerea (Coprinus cinereus).</title>
        <authorList>
            <person name="Stajich J.E."/>
            <person name="Wilke S.K."/>
            <person name="Ahren D."/>
            <person name="Au C.H."/>
            <person name="Birren B.W."/>
            <person name="Borodovsky M."/>
            <person name="Burns C."/>
            <person name="Canback B."/>
            <person name="Casselton L.A."/>
            <person name="Cheng C.K."/>
            <person name="Deng J."/>
            <person name="Dietrich F.S."/>
            <person name="Fargo D.C."/>
            <person name="Farman M.L."/>
            <person name="Gathman A.C."/>
            <person name="Goldberg J."/>
            <person name="Guigo R."/>
            <person name="Hoegger P.J."/>
            <person name="Hooker J.B."/>
            <person name="Huggins A."/>
            <person name="James T.Y."/>
            <person name="Kamada T."/>
            <person name="Kilaru S."/>
            <person name="Kodira C."/>
            <person name="Kues U."/>
            <person name="Kupfer D."/>
            <person name="Kwan H.S."/>
            <person name="Lomsadze A."/>
            <person name="Li W."/>
            <person name="Lilly W.W."/>
            <person name="Ma L.J."/>
            <person name="Mackey A.J."/>
            <person name="Manning G."/>
            <person name="Martin F."/>
            <person name="Muraguchi H."/>
            <person name="Natvig D.O."/>
            <person name="Palmerini H."/>
            <person name="Ramesh M.A."/>
            <person name="Rehmeyer C.J."/>
            <person name="Roe B.A."/>
            <person name="Shenoy N."/>
            <person name="Stanke M."/>
            <person name="Ter-Hovhannisyan V."/>
            <person name="Tunlid A."/>
            <person name="Velagapudi R."/>
            <person name="Vision T.J."/>
            <person name="Zeng Q."/>
            <person name="Zolan M.E."/>
            <person name="Pukkila P.J."/>
        </authorList>
    </citation>
    <scope>NUCLEOTIDE SEQUENCE [LARGE SCALE GENOMIC DNA]</scope>
    <source>
        <strain evidence="8">Okayama-7 / 130 / ATCC MYA-4618 / FGSC 9003</strain>
    </source>
</reference>
<dbReference type="GeneID" id="6011720"/>
<dbReference type="InterPro" id="IPR036864">
    <property type="entry name" value="Zn2-C6_fun-type_DNA-bd_sf"/>
</dbReference>
<comment type="caution">
    <text evidence="7">The sequence shown here is derived from an EMBL/GenBank/DDBJ whole genome shotgun (WGS) entry which is preliminary data.</text>
</comment>
<dbReference type="SMART" id="SM00066">
    <property type="entry name" value="GAL4"/>
    <property type="match status" value="1"/>
</dbReference>
<dbReference type="OMA" id="VTMCIDA"/>
<evidence type="ECO:0000313" key="7">
    <source>
        <dbReference type="EMBL" id="EAU86676.2"/>
    </source>
</evidence>
<keyword evidence="8" id="KW-1185">Reference proteome</keyword>
<gene>
    <name evidence="7" type="ORF">CC1G_07334</name>
</gene>
<keyword evidence="4" id="KW-0539">Nucleus</keyword>
<keyword evidence="2" id="KW-0479">Metal-binding</keyword>
<feature type="region of interest" description="Disordered" evidence="5">
    <location>
        <begin position="1"/>
        <end position="21"/>
    </location>
</feature>